<dbReference type="AlphaFoldDB" id="A0A4U5UVZ1"/>
<gene>
    <name evidence="5" type="ORF">D9C73_012282</name>
</gene>
<dbReference type="FunFam" id="2.60.40.150:FF:000287">
    <property type="entry name" value="Multiple C2 domains, transmembrane 1b"/>
    <property type="match status" value="1"/>
</dbReference>
<evidence type="ECO:0000259" key="4">
    <source>
        <dbReference type="PROSITE" id="PS50004"/>
    </source>
</evidence>
<dbReference type="GO" id="GO:0005509">
    <property type="term" value="F:calcium ion binding"/>
    <property type="evidence" value="ECO:0007669"/>
    <property type="project" value="TreeGrafter"/>
</dbReference>
<dbReference type="STRING" id="240159.A0A4U5UVZ1"/>
<sequence length="230" mass="25652">MPTHGLSNREEREMRAWGRGINIVGPSNAEPTPRPPSPAMYQLDIILKKGNSLAIRDRTGTSDPYVKFKIAGKEVFRSKTIHKNLNPVWDERVCLLVETLKDPLYVKVFDYDFGLQDDFMGSAYLHLESLEHHRTLDVTLDLKDPQYPEHNLGSLELAVTLSPKEGDVRDALVCVFASFGVRISTSGEAPQAKHGCHDLHNRGGALLASHRRSATVLRTAATTQDQRGEL</sequence>
<dbReference type="CDD" id="cd04042">
    <property type="entry name" value="C2A_MCTP_PRT"/>
    <property type="match status" value="1"/>
</dbReference>
<accession>A0A4U5UVZ1</accession>
<dbReference type="SMART" id="SM00239">
    <property type="entry name" value="C2"/>
    <property type="match status" value="1"/>
</dbReference>
<protein>
    <submittedName>
        <fullName evidence="5">Multiple C2 and transmembrane domain-containing protein 1</fullName>
    </submittedName>
</protein>
<evidence type="ECO:0000256" key="2">
    <source>
        <dbReference type="ARBA" id="ARBA00022723"/>
    </source>
</evidence>
<name>A0A4U5UVZ1_COLLU</name>
<keyword evidence="5" id="KW-0472">Membrane</keyword>
<dbReference type="PROSITE" id="PS50004">
    <property type="entry name" value="C2"/>
    <property type="match status" value="1"/>
</dbReference>
<evidence type="ECO:0000313" key="5">
    <source>
        <dbReference type="EMBL" id="TKS78891.1"/>
    </source>
</evidence>
<dbReference type="GO" id="GO:0046928">
    <property type="term" value="P:regulation of neurotransmitter secretion"/>
    <property type="evidence" value="ECO:0007669"/>
    <property type="project" value="TreeGrafter"/>
</dbReference>
<keyword evidence="6" id="KW-1185">Reference proteome</keyword>
<feature type="domain" description="C2" evidence="4">
    <location>
        <begin position="23"/>
        <end position="140"/>
    </location>
</feature>
<dbReference type="Proteomes" id="UP000298787">
    <property type="component" value="Chromosome 11"/>
</dbReference>
<keyword evidence="5" id="KW-0812">Transmembrane</keyword>
<dbReference type="GO" id="GO:0030672">
    <property type="term" value="C:synaptic vesicle membrane"/>
    <property type="evidence" value="ECO:0007669"/>
    <property type="project" value="TreeGrafter"/>
</dbReference>
<dbReference type="PRINTS" id="PR00360">
    <property type="entry name" value="C2DOMAIN"/>
</dbReference>
<evidence type="ECO:0000313" key="6">
    <source>
        <dbReference type="Proteomes" id="UP000298787"/>
    </source>
</evidence>
<dbReference type="SUPFAM" id="SSF49562">
    <property type="entry name" value="C2 domain (Calcium/lipid-binding domain, CaLB)"/>
    <property type="match status" value="1"/>
</dbReference>
<dbReference type="PANTHER" id="PTHR45911:SF3">
    <property type="entry name" value="DYSFERLIN-RELATED"/>
    <property type="match status" value="1"/>
</dbReference>
<proteinExistence type="inferred from homology"/>
<dbReference type="InterPro" id="IPR035892">
    <property type="entry name" value="C2_domain_sf"/>
</dbReference>
<dbReference type="InterPro" id="IPR000008">
    <property type="entry name" value="C2_dom"/>
</dbReference>
<keyword evidence="3" id="KW-0106">Calcium</keyword>
<evidence type="ECO:0000256" key="1">
    <source>
        <dbReference type="ARBA" id="ARBA00007923"/>
    </source>
</evidence>
<dbReference type="PANTHER" id="PTHR45911">
    <property type="entry name" value="C2 DOMAIN-CONTAINING PROTEIN"/>
    <property type="match status" value="1"/>
</dbReference>
<dbReference type="Gene3D" id="2.60.40.150">
    <property type="entry name" value="C2 domain"/>
    <property type="match status" value="1"/>
</dbReference>
<dbReference type="EMBL" id="CM014088">
    <property type="protein sequence ID" value="TKS78891.1"/>
    <property type="molecule type" value="Genomic_DNA"/>
</dbReference>
<dbReference type="Pfam" id="PF00168">
    <property type="entry name" value="C2"/>
    <property type="match status" value="1"/>
</dbReference>
<reference evidence="5 6" key="1">
    <citation type="submission" date="2019-01" db="EMBL/GenBank/DDBJ databases">
        <title>Genome Assembly of Collichthys lucidus.</title>
        <authorList>
            <person name="Cai M."/>
            <person name="Xiao S."/>
        </authorList>
    </citation>
    <scope>NUCLEOTIDE SEQUENCE [LARGE SCALE GENOMIC DNA]</scope>
    <source>
        <strain evidence="5">JT15FE1705JMU</strain>
        <tissue evidence="5">Muscle</tissue>
    </source>
</reference>
<keyword evidence="2" id="KW-0479">Metal-binding</keyword>
<evidence type="ECO:0000256" key="3">
    <source>
        <dbReference type="ARBA" id="ARBA00022837"/>
    </source>
</evidence>
<comment type="similarity">
    <text evidence="1">Belongs to the MCTP family.</text>
</comment>
<organism evidence="5 6">
    <name type="scientific">Collichthys lucidus</name>
    <name type="common">Big head croaker</name>
    <name type="synonym">Sciaena lucida</name>
    <dbReference type="NCBI Taxonomy" id="240159"/>
    <lineage>
        <taxon>Eukaryota</taxon>
        <taxon>Metazoa</taxon>
        <taxon>Chordata</taxon>
        <taxon>Craniata</taxon>
        <taxon>Vertebrata</taxon>
        <taxon>Euteleostomi</taxon>
        <taxon>Actinopterygii</taxon>
        <taxon>Neopterygii</taxon>
        <taxon>Teleostei</taxon>
        <taxon>Neoteleostei</taxon>
        <taxon>Acanthomorphata</taxon>
        <taxon>Eupercaria</taxon>
        <taxon>Sciaenidae</taxon>
        <taxon>Collichthys</taxon>
    </lineage>
</organism>